<gene>
    <name evidence="4" type="ORF">IM700_002960</name>
</gene>
<evidence type="ECO:0000313" key="4">
    <source>
        <dbReference type="EMBL" id="MBM6994619.1"/>
    </source>
</evidence>
<dbReference type="NCBIfam" id="TIGR02532">
    <property type="entry name" value="IV_pilin_GFxxxE"/>
    <property type="match status" value="1"/>
</dbReference>
<sequence>MNSALNPKKSSLRHTIAREDGLTLLEVALALVILSIVSLYFLSYFTNSATQSKLTNQRLSATHLANAHLHEMQAMEFSVLQTWANRPPGTLPNATKDIYLLTTEISDRNSKYASNPDILYITVTAYWQPDPSQGAGKYRHNVSITGAVKKNYATAAGGSLP</sequence>
<dbReference type="Proteomes" id="UP001516620">
    <property type="component" value="Unassembled WGS sequence"/>
</dbReference>
<reference evidence="4 5" key="1">
    <citation type="submission" date="2021-01" db="EMBL/GenBank/DDBJ databases">
        <title>Paenibacillus sp.nov. isolated from the rhizosphere soil of tomato plant.</title>
        <authorList>
            <person name="Thin K.K."/>
            <person name="Zhang X."/>
            <person name="He S."/>
        </authorList>
    </citation>
    <scope>NUCLEOTIDE SEQUENCE [LARGE SCALE GENOMIC DNA]</scope>
    <source>
        <strain evidence="4 5">DXFW5</strain>
    </source>
</reference>
<dbReference type="InterPro" id="IPR012902">
    <property type="entry name" value="N_methyl_site"/>
</dbReference>
<keyword evidence="3" id="KW-0472">Membrane</keyword>
<proteinExistence type="predicted"/>
<dbReference type="EMBL" id="JADCNN020000002">
    <property type="protein sequence ID" value="MBM6994619.1"/>
    <property type="molecule type" value="Genomic_DNA"/>
</dbReference>
<feature type="transmembrane region" description="Helical" evidence="3">
    <location>
        <begin position="21"/>
        <end position="45"/>
    </location>
</feature>
<evidence type="ECO:0000256" key="3">
    <source>
        <dbReference type="SAM" id="Phobius"/>
    </source>
</evidence>
<keyword evidence="2" id="KW-0178">Competence</keyword>
<accession>A0ABS2H3V4</accession>
<evidence type="ECO:0000313" key="5">
    <source>
        <dbReference type="Proteomes" id="UP001516620"/>
    </source>
</evidence>
<keyword evidence="3" id="KW-1133">Transmembrane helix</keyword>
<comment type="caution">
    <text evidence="4">The sequence shown here is derived from an EMBL/GenBank/DDBJ whole genome shotgun (WGS) entry which is preliminary data.</text>
</comment>
<organism evidence="4 5">
    <name type="scientific">Paenibacillus rhizolycopersici</name>
    <dbReference type="NCBI Taxonomy" id="2780073"/>
    <lineage>
        <taxon>Bacteria</taxon>
        <taxon>Bacillati</taxon>
        <taxon>Bacillota</taxon>
        <taxon>Bacilli</taxon>
        <taxon>Bacillales</taxon>
        <taxon>Paenibacillaceae</taxon>
        <taxon>Paenibacillus</taxon>
    </lineage>
</organism>
<evidence type="ECO:0000256" key="1">
    <source>
        <dbReference type="ARBA" id="ARBA00004241"/>
    </source>
</evidence>
<keyword evidence="5" id="KW-1185">Reference proteome</keyword>
<protein>
    <submittedName>
        <fullName evidence="4">Type II secretion system protein</fullName>
    </submittedName>
</protein>
<name>A0ABS2H3V4_9BACL</name>
<dbReference type="RefSeq" id="WP_193416730.1">
    <property type="nucleotide sequence ID" value="NZ_JADCNN020000002.1"/>
</dbReference>
<comment type="subcellular location">
    <subcellularLocation>
        <location evidence="1">Cell surface</location>
    </subcellularLocation>
</comment>
<keyword evidence="3" id="KW-0812">Transmembrane</keyword>
<evidence type="ECO:0000256" key="2">
    <source>
        <dbReference type="ARBA" id="ARBA00023287"/>
    </source>
</evidence>